<name>A0A1B0AI08_GLOPL</name>
<dbReference type="Proteomes" id="UP000092445">
    <property type="component" value="Unassembled WGS sequence"/>
</dbReference>
<dbReference type="VEuPathDB" id="VectorBase:GPAI046469"/>
<proteinExistence type="predicted"/>
<dbReference type="AlphaFoldDB" id="A0A1B0AI08"/>
<reference evidence="1" key="2">
    <citation type="submission" date="2020-05" db="UniProtKB">
        <authorList>
            <consortium name="EnsemblMetazoa"/>
        </authorList>
    </citation>
    <scope>IDENTIFICATION</scope>
    <source>
        <strain evidence="1">IAEA</strain>
    </source>
</reference>
<evidence type="ECO:0000313" key="1">
    <source>
        <dbReference type="EnsemblMetazoa" id="GPAI046469-PA"/>
    </source>
</evidence>
<reference evidence="2" key="1">
    <citation type="submission" date="2014-03" db="EMBL/GenBank/DDBJ databases">
        <authorList>
            <person name="Aksoy S."/>
            <person name="Warren W."/>
            <person name="Wilson R.K."/>
        </authorList>
    </citation>
    <scope>NUCLEOTIDE SEQUENCE [LARGE SCALE GENOMIC DNA]</scope>
    <source>
        <strain evidence="2">IAEA</strain>
    </source>
</reference>
<dbReference type="EnsemblMetazoa" id="GPAI046469-RA">
    <property type="protein sequence ID" value="GPAI046469-PA"/>
    <property type="gene ID" value="GPAI046469"/>
</dbReference>
<evidence type="ECO:0000313" key="2">
    <source>
        <dbReference type="Proteomes" id="UP000092445"/>
    </source>
</evidence>
<protein>
    <submittedName>
        <fullName evidence="1">Uncharacterized protein</fullName>
    </submittedName>
</protein>
<organism evidence="1 2">
    <name type="scientific">Glossina pallidipes</name>
    <name type="common">Tsetse fly</name>
    <dbReference type="NCBI Taxonomy" id="7398"/>
    <lineage>
        <taxon>Eukaryota</taxon>
        <taxon>Metazoa</taxon>
        <taxon>Ecdysozoa</taxon>
        <taxon>Arthropoda</taxon>
        <taxon>Hexapoda</taxon>
        <taxon>Insecta</taxon>
        <taxon>Pterygota</taxon>
        <taxon>Neoptera</taxon>
        <taxon>Endopterygota</taxon>
        <taxon>Diptera</taxon>
        <taxon>Brachycera</taxon>
        <taxon>Muscomorpha</taxon>
        <taxon>Hippoboscoidea</taxon>
        <taxon>Glossinidae</taxon>
        <taxon>Glossina</taxon>
    </lineage>
</organism>
<sequence length="110" mass="12640">MWYIQHSDQFSLKNKASVHSASNPIRQSMFDSVISLSRNAFYSTRPLELDSYDISKLLAVYKYPTSKYSFPQVKYNLGDHGEKSIAFMPASCNRDTSNSCCTQLIEHLCW</sequence>
<keyword evidence="2" id="KW-1185">Reference proteome</keyword>
<accession>A0A1B0AI08</accession>